<dbReference type="AlphaFoldDB" id="A0A809YQI5"/>
<accession>A0A809YQI5</accession>
<dbReference type="EMBL" id="AP023093">
    <property type="protein sequence ID" value="BCE41663.1"/>
    <property type="molecule type" value="Genomic_DNA"/>
</dbReference>
<dbReference type="RefSeq" id="WP_182872290.1">
    <property type="nucleotide sequence ID" value="NZ_AP022639.1"/>
</dbReference>
<feature type="domain" description="Methyltransferase FkbM" evidence="1">
    <location>
        <begin position="62"/>
        <end position="214"/>
    </location>
</feature>
<evidence type="ECO:0000259" key="1">
    <source>
        <dbReference type="Pfam" id="PF05050"/>
    </source>
</evidence>
<gene>
    <name evidence="2" type="ORF">XF2B_66540</name>
    <name evidence="3" type="ORF">XF3B_66940</name>
    <name evidence="4" type="ORF">XF9B_39000</name>
</gene>
<dbReference type="PANTHER" id="PTHR34203">
    <property type="entry name" value="METHYLTRANSFERASE, FKBM FAMILY PROTEIN"/>
    <property type="match status" value="1"/>
</dbReference>
<name>A0A809YQI5_9BRAD</name>
<dbReference type="InterPro" id="IPR029063">
    <property type="entry name" value="SAM-dependent_MTases_sf"/>
</dbReference>
<reference evidence="4" key="3">
    <citation type="submission" date="2020-05" db="EMBL/GenBank/DDBJ databases">
        <title>Complete genome sequence of Bradyrhizobium diazoefficiens XF9 isolated from soybean nodule.</title>
        <authorList>
            <person name="Noda R."/>
            <person name="Kakizaki K."/>
            <person name="Minamisawa K."/>
        </authorList>
    </citation>
    <scope>NUCLEOTIDE SEQUENCE</scope>
    <source>
        <strain evidence="4">XF9</strain>
    </source>
</reference>
<dbReference type="InterPro" id="IPR052514">
    <property type="entry name" value="SAM-dependent_MTase"/>
</dbReference>
<dbReference type="Pfam" id="PF05050">
    <property type="entry name" value="Methyltransf_21"/>
    <property type="match status" value="1"/>
</dbReference>
<dbReference type="EMBL" id="AP023092">
    <property type="protein sequence ID" value="BCE32885.1"/>
    <property type="molecule type" value="Genomic_DNA"/>
</dbReference>
<organism evidence="3">
    <name type="scientific">Bradyrhizobium diazoefficiens</name>
    <dbReference type="NCBI Taxonomy" id="1355477"/>
    <lineage>
        <taxon>Bacteria</taxon>
        <taxon>Pseudomonadati</taxon>
        <taxon>Pseudomonadota</taxon>
        <taxon>Alphaproteobacteria</taxon>
        <taxon>Hyphomicrobiales</taxon>
        <taxon>Nitrobacteraceae</taxon>
        <taxon>Bradyrhizobium</taxon>
    </lineage>
</organism>
<reference evidence="3" key="2">
    <citation type="submission" date="2020-05" db="EMBL/GenBank/DDBJ databases">
        <title>Complete genome sequence of Bradyrhizobium diazoefficiens XF3 isolated from soybean nodule.</title>
        <authorList>
            <person name="Noda R."/>
            <person name="Kakizaki K."/>
            <person name="Minamisawa K."/>
        </authorList>
    </citation>
    <scope>NUCLEOTIDE SEQUENCE</scope>
    <source>
        <strain evidence="3">XF3</strain>
    </source>
</reference>
<reference evidence="2" key="1">
    <citation type="submission" date="2020-05" db="EMBL/GenBank/DDBJ databases">
        <title>Complete genome sequence of Bradyrhizobium diazoefficiens XF2 isolated from soybean nodule.</title>
        <authorList>
            <person name="Noda R."/>
            <person name="Kakizaki K."/>
            <person name="Minamisawa K."/>
        </authorList>
    </citation>
    <scope>NUCLEOTIDE SEQUENCE</scope>
    <source>
        <strain evidence="2">XF2</strain>
    </source>
</reference>
<dbReference type="PANTHER" id="PTHR34203:SF15">
    <property type="entry name" value="SLL1173 PROTEIN"/>
    <property type="match status" value="1"/>
</dbReference>
<protein>
    <recommendedName>
        <fullName evidence="1">Methyltransferase FkbM domain-containing protein</fullName>
    </recommendedName>
</protein>
<sequence>MRESVNMDVRTVLRSLQVHFPALLEVRYLAERTWLRARRQPFDHDFRFLSGIGFASDEILIDIGANRGQSIDAMRLYHPRQLIVAFEPNPNLAARLPHLFEGDPKLVVHNVGLGDASGEFTLRVPCYNGWDFDGLAAFSFGDVNLSYIRSSIIGFDDAKLNYKDFRCPVSQLDGFKLKAGFIKIDTEGFELRVLHGAIKTIQTHWPILLIENSSPCEVLDFLGPMGYSEFHFEDKLCEGRGFRNTIYVHAGATRLAR</sequence>
<dbReference type="InterPro" id="IPR006342">
    <property type="entry name" value="FkbM_mtfrase"/>
</dbReference>
<dbReference type="NCBIfam" id="TIGR01444">
    <property type="entry name" value="fkbM_fam"/>
    <property type="match status" value="1"/>
</dbReference>
<dbReference type="Gene3D" id="3.40.50.150">
    <property type="entry name" value="Vaccinia Virus protein VP39"/>
    <property type="match status" value="1"/>
</dbReference>
<dbReference type="SUPFAM" id="SSF53335">
    <property type="entry name" value="S-adenosyl-L-methionine-dependent methyltransferases"/>
    <property type="match status" value="1"/>
</dbReference>
<evidence type="ECO:0000313" key="2">
    <source>
        <dbReference type="EMBL" id="BCE32885.1"/>
    </source>
</evidence>
<evidence type="ECO:0000313" key="3">
    <source>
        <dbReference type="EMBL" id="BCE41663.1"/>
    </source>
</evidence>
<dbReference type="EMBL" id="AP023098">
    <property type="protein sequence ID" value="BCE82479.1"/>
    <property type="molecule type" value="Genomic_DNA"/>
</dbReference>
<evidence type="ECO:0000313" key="4">
    <source>
        <dbReference type="EMBL" id="BCE82479.1"/>
    </source>
</evidence>
<proteinExistence type="predicted"/>